<dbReference type="InterPro" id="IPR049560">
    <property type="entry name" value="MeTrfase_RsmB-F_NOP2_cat"/>
</dbReference>
<dbReference type="Proteomes" id="UP001595711">
    <property type="component" value="Unassembled WGS sequence"/>
</dbReference>
<keyword evidence="2 5" id="KW-0808">Transferase</keyword>
<evidence type="ECO:0000259" key="6">
    <source>
        <dbReference type="PROSITE" id="PS51686"/>
    </source>
</evidence>
<dbReference type="GO" id="GO:0032259">
    <property type="term" value="P:methylation"/>
    <property type="evidence" value="ECO:0007669"/>
    <property type="project" value="UniProtKB-KW"/>
</dbReference>
<feature type="binding site" evidence="5">
    <location>
        <position position="306"/>
    </location>
    <ligand>
        <name>S-adenosyl-L-methionine</name>
        <dbReference type="ChEBI" id="CHEBI:59789"/>
    </ligand>
</feature>
<gene>
    <name evidence="7" type="ORF">ACFOOQ_00060</name>
</gene>
<organism evidence="7 8">
    <name type="scientific">Ferrovibrio xuzhouensis</name>
    <dbReference type="NCBI Taxonomy" id="1576914"/>
    <lineage>
        <taxon>Bacteria</taxon>
        <taxon>Pseudomonadati</taxon>
        <taxon>Pseudomonadota</taxon>
        <taxon>Alphaproteobacteria</taxon>
        <taxon>Rhodospirillales</taxon>
        <taxon>Rhodospirillaceae</taxon>
        <taxon>Ferrovibrio</taxon>
    </lineage>
</organism>
<evidence type="ECO:0000256" key="4">
    <source>
        <dbReference type="ARBA" id="ARBA00022884"/>
    </source>
</evidence>
<comment type="caution">
    <text evidence="7">The sequence shown here is derived from an EMBL/GenBank/DDBJ whole genome shotgun (WGS) entry which is preliminary data.</text>
</comment>
<dbReference type="PROSITE" id="PS51686">
    <property type="entry name" value="SAM_MT_RSMB_NOP"/>
    <property type="match status" value="1"/>
</dbReference>
<protein>
    <submittedName>
        <fullName evidence="7">RsmB/NOP family class I SAM-dependent RNA methyltransferase</fullName>
        <ecNumber evidence="7">2.1.1.-</ecNumber>
    </submittedName>
</protein>
<dbReference type="InterPro" id="IPR029063">
    <property type="entry name" value="SAM-dependent_MTases_sf"/>
</dbReference>
<dbReference type="EMBL" id="JBHRYJ010000001">
    <property type="protein sequence ID" value="MFC3673915.1"/>
    <property type="molecule type" value="Genomic_DNA"/>
</dbReference>
<comment type="similarity">
    <text evidence="5">Belongs to the class I-like SAM-binding methyltransferase superfamily. RsmB/NOP family.</text>
</comment>
<keyword evidence="8" id="KW-1185">Reference proteome</keyword>
<evidence type="ECO:0000256" key="1">
    <source>
        <dbReference type="ARBA" id="ARBA00022603"/>
    </source>
</evidence>
<dbReference type="InterPro" id="IPR001678">
    <property type="entry name" value="MeTrfase_RsmB-F_NOP2_dom"/>
</dbReference>
<dbReference type="Pfam" id="PF01189">
    <property type="entry name" value="Methyltr_RsmB-F"/>
    <property type="match status" value="1"/>
</dbReference>
<accession>A0ABV7V9R8</accession>
<dbReference type="Gene3D" id="3.40.50.150">
    <property type="entry name" value="Vaccinia Virus protein VP39"/>
    <property type="match status" value="1"/>
</dbReference>
<reference evidence="8" key="1">
    <citation type="journal article" date="2019" name="Int. J. Syst. Evol. Microbiol.">
        <title>The Global Catalogue of Microorganisms (GCM) 10K type strain sequencing project: providing services to taxonomists for standard genome sequencing and annotation.</title>
        <authorList>
            <consortium name="The Broad Institute Genomics Platform"/>
            <consortium name="The Broad Institute Genome Sequencing Center for Infectious Disease"/>
            <person name="Wu L."/>
            <person name="Ma J."/>
        </authorList>
    </citation>
    <scope>NUCLEOTIDE SEQUENCE [LARGE SCALE GENOMIC DNA]</scope>
    <source>
        <strain evidence="8">KCTC 42182</strain>
    </source>
</reference>
<feature type="domain" description="SAM-dependent MTase RsmB/NOP-type" evidence="6">
    <location>
        <begin position="146"/>
        <end position="424"/>
    </location>
</feature>
<evidence type="ECO:0000256" key="3">
    <source>
        <dbReference type="ARBA" id="ARBA00022691"/>
    </source>
</evidence>
<dbReference type="PANTHER" id="PTHR22807:SF53">
    <property type="entry name" value="RIBOSOMAL RNA SMALL SUBUNIT METHYLTRANSFERASE B-RELATED"/>
    <property type="match status" value="1"/>
</dbReference>
<dbReference type="GO" id="GO:0008168">
    <property type="term" value="F:methyltransferase activity"/>
    <property type="evidence" value="ECO:0007669"/>
    <property type="project" value="UniProtKB-KW"/>
</dbReference>
<sequence length="425" mass="46358">MTPAARLAASIDIIGSILERAAAADRVLADWQKHNRYAGSKDRRAIADQVYAVLRDQGMRRWRLEAAGAAVTPRLLVMADAATPLMEWQRLCDGGKYAPPVLDDAEAATLARLPSDEDAPLWARGNLPAAVLPLAEAAFGSDTDMELAALNGRAPLDLRVNLLKATREHLLEQLRGEEIAAAPTPFSPLGIRVPEKVRLEMNMLYRDGLIEPQDEAAQLAGLLVDARPGMTVVDLCAGAGGKTLLLAAAMRNQGELHAIDNDPRRLARLPVRLARAGVRNTTVHQADDLPRFLQEMEGRADRVLLDVPCTGSGTWRRNPEARWRYDPASLDEVLRRQAGLLDDGARLVKPGGVLVYATCSVLPVENGDQIDRFLGHHGEFTELPLSEVWGNTITVQRIQSGTRLSLTPYRHGTDGFFAVALRRAG</sequence>
<evidence type="ECO:0000256" key="2">
    <source>
        <dbReference type="ARBA" id="ARBA00022679"/>
    </source>
</evidence>
<dbReference type="InterPro" id="IPR054728">
    <property type="entry name" value="RsmB-like_ferredoxin"/>
</dbReference>
<keyword evidence="1 5" id="KW-0489">Methyltransferase</keyword>
<dbReference type="EC" id="2.1.1.-" evidence="7"/>
<dbReference type="CDD" id="cd02440">
    <property type="entry name" value="AdoMet_MTases"/>
    <property type="match status" value="1"/>
</dbReference>
<dbReference type="PRINTS" id="PR02008">
    <property type="entry name" value="RCMTFAMILY"/>
</dbReference>
<evidence type="ECO:0000256" key="5">
    <source>
        <dbReference type="PROSITE-ProRule" id="PRU01023"/>
    </source>
</evidence>
<evidence type="ECO:0000313" key="8">
    <source>
        <dbReference type="Proteomes" id="UP001595711"/>
    </source>
</evidence>
<feature type="binding site" evidence="5">
    <location>
        <position position="287"/>
    </location>
    <ligand>
        <name>S-adenosyl-L-methionine</name>
        <dbReference type="ChEBI" id="CHEBI:59789"/>
    </ligand>
</feature>
<dbReference type="PANTHER" id="PTHR22807">
    <property type="entry name" value="NOP2 YEAST -RELATED NOL1/NOP2/FMU SUN DOMAIN-CONTAINING"/>
    <property type="match status" value="1"/>
</dbReference>
<keyword evidence="3 5" id="KW-0949">S-adenosyl-L-methionine</keyword>
<feature type="active site" description="Nucleophile" evidence="5">
    <location>
        <position position="359"/>
    </location>
</feature>
<keyword evidence="4 5" id="KW-0694">RNA-binding</keyword>
<evidence type="ECO:0000313" key="7">
    <source>
        <dbReference type="EMBL" id="MFC3673915.1"/>
    </source>
</evidence>
<comment type="caution">
    <text evidence="5">Lacks conserved residue(s) required for the propagation of feature annotation.</text>
</comment>
<feature type="binding site" evidence="5">
    <location>
        <position position="260"/>
    </location>
    <ligand>
        <name>S-adenosyl-L-methionine</name>
        <dbReference type="ChEBI" id="CHEBI:59789"/>
    </ligand>
</feature>
<dbReference type="RefSeq" id="WP_379719894.1">
    <property type="nucleotide sequence ID" value="NZ_JBHRYJ010000001.1"/>
</dbReference>
<dbReference type="Pfam" id="PF22458">
    <property type="entry name" value="RsmF-B_ferredox"/>
    <property type="match status" value="1"/>
</dbReference>
<dbReference type="SUPFAM" id="SSF53335">
    <property type="entry name" value="S-adenosyl-L-methionine-dependent methyltransferases"/>
    <property type="match status" value="1"/>
</dbReference>
<name>A0ABV7V9R8_9PROT</name>
<proteinExistence type="inferred from homology"/>
<dbReference type="InterPro" id="IPR023267">
    <property type="entry name" value="RCMT"/>
</dbReference>